<evidence type="ECO:0008006" key="3">
    <source>
        <dbReference type="Google" id="ProtNLM"/>
    </source>
</evidence>
<evidence type="ECO:0000313" key="2">
    <source>
        <dbReference type="Proteomes" id="UP000000268"/>
    </source>
</evidence>
<organism evidence="1 2">
    <name type="scientific">Acaryochloris marina (strain MBIC 11017)</name>
    <dbReference type="NCBI Taxonomy" id="329726"/>
    <lineage>
        <taxon>Bacteria</taxon>
        <taxon>Bacillati</taxon>
        <taxon>Cyanobacteriota</taxon>
        <taxon>Cyanophyceae</taxon>
        <taxon>Acaryochloridales</taxon>
        <taxon>Acaryochloridaceae</taxon>
        <taxon>Acaryochloris</taxon>
    </lineage>
</organism>
<dbReference type="KEGG" id="amr:AM1_F0160"/>
<keyword evidence="1" id="KW-0614">Plasmid</keyword>
<protein>
    <recommendedName>
        <fullName evidence="3">Actin-like protein N-terminal domain-containing protein</fullName>
    </recommendedName>
</protein>
<proteinExistence type="predicted"/>
<sequence>MLHEFGEPNLTTSIWLEFAGSAYVLGDFAKQFAVSGLQLSKQKFELGITKALALIAWIAQDNGLEKGASIALGVVLPWREYKDRRAFEDQLCLQVQNYIFRGQSVGYQLDLFTCYPEGWGVLNNMMFSEGLNNAAVWMWGFRDTTVLWAANRQREGSTEPWGFRRFIERFQERARLPICDAQEVEIDELYLARVLGSVTSLEPEQLRSHLSPLVSGLSVLYQEDALTQLCEQYERIYQLYFQDAISVFERNTPQHIERIIPCGGTAWLYRSLLNEYLKQKPGVQQSWATQQERAVMDTFGKKVVKAEGLQYRLDDPMGIFGLVRAQVKHRQPSAGGLKVAR</sequence>
<accession>A8ZPV3</accession>
<gene>
    <name evidence="1" type="ordered locus">AM1_F0160</name>
</gene>
<dbReference type="HOGENOM" id="CLU_043016_0_0_3"/>
<reference evidence="1 2" key="1">
    <citation type="journal article" date="2008" name="Proc. Natl. Acad. Sci. U.S.A.">
        <title>Niche adaptation and genome expansion in the chlorophyll d-producing cyanobacterium Acaryochloris marina.</title>
        <authorList>
            <person name="Swingley W.D."/>
            <person name="Chen M."/>
            <person name="Cheung P.C."/>
            <person name="Conrad A.L."/>
            <person name="Dejesa L.C."/>
            <person name="Hao J."/>
            <person name="Honchak B.M."/>
            <person name="Karbach L.E."/>
            <person name="Kurdoglu A."/>
            <person name="Lahiri S."/>
            <person name="Mastrian S.D."/>
            <person name="Miyashita H."/>
            <person name="Page L."/>
            <person name="Ramakrishna P."/>
            <person name="Satoh S."/>
            <person name="Sattley W.M."/>
            <person name="Shimada Y."/>
            <person name="Taylor H.L."/>
            <person name="Tomo T."/>
            <person name="Tsuchiya T."/>
            <person name="Wang Z.T."/>
            <person name="Raymond J."/>
            <person name="Mimuro M."/>
            <person name="Blankenship R.E."/>
            <person name="Touchman J.W."/>
        </authorList>
    </citation>
    <scope>NUCLEOTIDE SEQUENCE [LARGE SCALE GENOMIC DNA]</scope>
    <source>
        <strain evidence="2">MBIC 11017</strain>
        <plasmid evidence="2">Plasmid pREB6</plasmid>
    </source>
</reference>
<dbReference type="AlphaFoldDB" id="A8ZPV3"/>
<geneLocation type="plasmid" evidence="1 2">
    <name>pREB6</name>
</geneLocation>
<keyword evidence="2" id="KW-1185">Reference proteome</keyword>
<name>A8ZPV3_ACAM1</name>
<dbReference type="EMBL" id="CP000843">
    <property type="protein sequence ID" value="ABW33025.1"/>
    <property type="molecule type" value="Genomic_DNA"/>
</dbReference>
<dbReference type="Proteomes" id="UP000000268">
    <property type="component" value="Plasmid pREB6"/>
</dbReference>
<evidence type="ECO:0000313" key="1">
    <source>
        <dbReference type="EMBL" id="ABW33025.1"/>
    </source>
</evidence>